<dbReference type="InterPro" id="IPR011032">
    <property type="entry name" value="GroES-like_sf"/>
</dbReference>
<feature type="region of interest" description="Disordered" evidence="2">
    <location>
        <begin position="1"/>
        <end position="23"/>
    </location>
</feature>
<accession>A0A2P2J5V9</accession>
<dbReference type="SUPFAM" id="SSF51735">
    <property type="entry name" value="NAD(P)-binding Rossmann-fold domains"/>
    <property type="match status" value="1"/>
</dbReference>
<feature type="compositionally biased region" description="Basic and acidic residues" evidence="2">
    <location>
        <begin position="11"/>
        <end position="23"/>
    </location>
</feature>
<evidence type="ECO:0000256" key="2">
    <source>
        <dbReference type="SAM" id="MobiDB-lite"/>
    </source>
</evidence>
<dbReference type="Gene3D" id="3.90.180.10">
    <property type="entry name" value="Medium-chain alcohol dehydrogenases, catalytic domain"/>
    <property type="match status" value="1"/>
</dbReference>
<dbReference type="GO" id="GO:0016628">
    <property type="term" value="F:oxidoreductase activity, acting on the CH-CH group of donors, NAD or NADP as acceptor"/>
    <property type="evidence" value="ECO:0007669"/>
    <property type="project" value="InterPro"/>
</dbReference>
<dbReference type="InterPro" id="IPR041694">
    <property type="entry name" value="ADH_N_2"/>
</dbReference>
<dbReference type="InterPro" id="IPR045010">
    <property type="entry name" value="MDR_fam"/>
</dbReference>
<dbReference type="Pfam" id="PF16884">
    <property type="entry name" value="ADH_N_2"/>
    <property type="match status" value="1"/>
</dbReference>
<reference evidence="5" key="1">
    <citation type="submission" date="2018-02" db="EMBL/GenBank/DDBJ databases">
        <title>Rhizophora mucronata_Transcriptome.</title>
        <authorList>
            <person name="Meera S.P."/>
            <person name="Sreeshan A."/>
            <person name="Augustine A."/>
        </authorList>
    </citation>
    <scope>NUCLEOTIDE SEQUENCE</scope>
    <source>
        <tissue evidence="5">Leaf</tissue>
    </source>
</reference>
<evidence type="ECO:0000256" key="1">
    <source>
        <dbReference type="ARBA" id="ARBA00023002"/>
    </source>
</evidence>
<evidence type="ECO:0000259" key="3">
    <source>
        <dbReference type="Pfam" id="PF00107"/>
    </source>
</evidence>
<evidence type="ECO:0000313" key="5">
    <source>
        <dbReference type="EMBL" id="MBW88835.1"/>
    </source>
</evidence>
<dbReference type="AlphaFoldDB" id="A0A2P2J5V9"/>
<dbReference type="EMBL" id="GGEC01008352">
    <property type="protein sequence ID" value="MBW88835.1"/>
    <property type="molecule type" value="Transcribed_RNA"/>
</dbReference>
<sequence>MQPVGRTGCGRADREREERNMEEEKVAVEVEAEKEEVVENKRVIFKGYIDRSPRETDMEVRVGKIELRQPLVKRGAFLVKNLYLSCDPYMRGRMRDYHGSYIPPFVPGQAVQGFGVSKVVVSGHPDFKPGDLVSGITGWEEYSLIFKPEQLRRIQPDDDIPLSYHLGLLGMPGFTAYAGFYEVCSPKKGEFVFVSAAAGAVGQLVGQLAKLHGCYVVGTAGTNQKVDILKSKFGFDEAFNYKEEGNLDAALKRSATNFWKCKSDNAAIS</sequence>
<dbReference type="InterPro" id="IPR013149">
    <property type="entry name" value="ADH-like_C"/>
</dbReference>
<dbReference type="SUPFAM" id="SSF50129">
    <property type="entry name" value="GroES-like"/>
    <property type="match status" value="1"/>
</dbReference>
<keyword evidence="1" id="KW-0560">Oxidoreductase</keyword>
<dbReference type="Pfam" id="PF00107">
    <property type="entry name" value="ADH_zinc_N"/>
    <property type="match status" value="1"/>
</dbReference>
<dbReference type="Gene3D" id="3.40.50.720">
    <property type="entry name" value="NAD(P)-binding Rossmann-like Domain"/>
    <property type="match status" value="1"/>
</dbReference>
<protein>
    <submittedName>
        <fullName evidence="5">Uncharacterized protein MANES_S013100</fullName>
    </submittedName>
</protein>
<dbReference type="InterPro" id="IPR036291">
    <property type="entry name" value="NAD(P)-bd_dom_sf"/>
</dbReference>
<dbReference type="PANTHER" id="PTHR43205:SF35">
    <property type="entry name" value="ZINC-BINDING DEHYDROGENASE FAMILY PROTEIN"/>
    <property type="match status" value="1"/>
</dbReference>
<evidence type="ECO:0000259" key="4">
    <source>
        <dbReference type="Pfam" id="PF16884"/>
    </source>
</evidence>
<dbReference type="PANTHER" id="PTHR43205">
    <property type="entry name" value="PROSTAGLANDIN REDUCTASE"/>
    <property type="match status" value="1"/>
</dbReference>
<proteinExistence type="predicted"/>
<organism evidence="5">
    <name type="scientific">Rhizophora mucronata</name>
    <name type="common">Asiatic mangrove</name>
    <dbReference type="NCBI Taxonomy" id="61149"/>
    <lineage>
        <taxon>Eukaryota</taxon>
        <taxon>Viridiplantae</taxon>
        <taxon>Streptophyta</taxon>
        <taxon>Embryophyta</taxon>
        <taxon>Tracheophyta</taxon>
        <taxon>Spermatophyta</taxon>
        <taxon>Magnoliopsida</taxon>
        <taxon>eudicotyledons</taxon>
        <taxon>Gunneridae</taxon>
        <taxon>Pentapetalae</taxon>
        <taxon>rosids</taxon>
        <taxon>fabids</taxon>
        <taxon>Malpighiales</taxon>
        <taxon>Rhizophoraceae</taxon>
        <taxon>Rhizophora</taxon>
    </lineage>
</organism>
<feature type="domain" description="Alcohol dehydrogenase-like C-terminal" evidence="3">
    <location>
        <begin position="200"/>
        <end position="254"/>
    </location>
</feature>
<name>A0A2P2J5V9_RHIMU</name>
<feature type="domain" description="Oxidoreductase N-terminal" evidence="4">
    <location>
        <begin position="52"/>
        <end position="151"/>
    </location>
</feature>